<proteinExistence type="predicted"/>
<dbReference type="AlphaFoldDB" id="A0A3T1CFU7"/>
<evidence type="ECO:0000313" key="4">
    <source>
        <dbReference type="Proteomes" id="UP000290057"/>
    </source>
</evidence>
<evidence type="ECO:0000313" key="3">
    <source>
        <dbReference type="EMBL" id="BBI19864.1"/>
    </source>
</evidence>
<dbReference type="InterPro" id="IPR002711">
    <property type="entry name" value="HNH"/>
</dbReference>
<dbReference type="GO" id="GO:0003676">
    <property type="term" value="F:nucleic acid binding"/>
    <property type="evidence" value="ECO:0007669"/>
    <property type="project" value="InterPro"/>
</dbReference>
<protein>
    <recommendedName>
        <fullName evidence="2">HNH domain-containing protein</fullName>
    </recommendedName>
</protein>
<dbReference type="EMBL" id="AP019389">
    <property type="protein sequence ID" value="BBI19864.1"/>
    <property type="molecule type" value="Genomic_DNA"/>
</dbReference>
<keyword evidence="4" id="KW-1185">Reference proteome</keyword>
<feature type="region of interest" description="Disordered" evidence="1">
    <location>
        <begin position="136"/>
        <end position="209"/>
    </location>
</feature>
<gene>
    <name evidence="3" type="ORF">EKJ_07110</name>
</gene>
<dbReference type="InterPro" id="IPR003615">
    <property type="entry name" value="HNH_nuc"/>
</dbReference>
<feature type="compositionally biased region" description="Polar residues" evidence="1">
    <location>
        <begin position="136"/>
        <end position="147"/>
    </location>
</feature>
<evidence type="ECO:0000259" key="2">
    <source>
        <dbReference type="Pfam" id="PF01844"/>
    </source>
</evidence>
<name>A0A3T1CFU7_9SPHN</name>
<dbReference type="CDD" id="cd00085">
    <property type="entry name" value="HNHc"/>
    <property type="match status" value="1"/>
</dbReference>
<accession>A0A3T1CFU7</accession>
<feature type="region of interest" description="Disordered" evidence="1">
    <location>
        <begin position="77"/>
        <end position="103"/>
    </location>
</feature>
<organism evidence="3 4">
    <name type="scientific">Qipengyuania flava</name>
    <dbReference type="NCBI Taxonomy" id="192812"/>
    <lineage>
        <taxon>Bacteria</taxon>
        <taxon>Pseudomonadati</taxon>
        <taxon>Pseudomonadota</taxon>
        <taxon>Alphaproteobacteria</taxon>
        <taxon>Sphingomonadales</taxon>
        <taxon>Erythrobacteraceae</taxon>
        <taxon>Qipengyuania</taxon>
    </lineage>
</organism>
<evidence type="ECO:0000256" key="1">
    <source>
        <dbReference type="SAM" id="MobiDB-lite"/>
    </source>
</evidence>
<dbReference type="Proteomes" id="UP000290057">
    <property type="component" value="Chromosome"/>
</dbReference>
<sequence>MANWPYNTAAWQKLRKAKLSRDPLCEDCQAMGRITPANHVDHCHAISDGGDAFPPLDELSSKCGPCHSAKTARGAEAGAVRSSKPRRGCSADGTPLDSKHPWTIIGTQGERTDEGSAGNARVCNPIGRLQLEATTGGTTHCAGQSDRSFNEEPDPVGGSRSPAHRGERKRYGEVEGAQSAQGKSLRADAEGPPRNYNFELVSGGPTDGR</sequence>
<reference evidence="3 4" key="1">
    <citation type="submission" date="2019-01" db="EMBL/GenBank/DDBJ databases">
        <title>Complete genome sequence of Erythrobacter flavus KJ5.</title>
        <authorList>
            <person name="Kanesaki Y."/>
            <person name="Brotosudarmo T."/>
            <person name="Moriuchi R."/>
            <person name="Awai K."/>
        </authorList>
    </citation>
    <scope>NUCLEOTIDE SEQUENCE [LARGE SCALE GENOMIC DNA]</scope>
    <source>
        <strain evidence="3 4">KJ5</strain>
    </source>
</reference>
<dbReference type="RefSeq" id="WP_130585925.1">
    <property type="nucleotide sequence ID" value="NZ_AP019389.1"/>
</dbReference>
<dbReference type="GO" id="GO:0004519">
    <property type="term" value="F:endonuclease activity"/>
    <property type="evidence" value="ECO:0007669"/>
    <property type="project" value="InterPro"/>
</dbReference>
<dbReference type="Pfam" id="PF01844">
    <property type="entry name" value="HNH"/>
    <property type="match status" value="1"/>
</dbReference>
<dbReference type="GO" id="GO:0008270">
    <property type="term" value="F:zinc ion binding"/>
    <property type="evidence" value="ECO:0007669"/>
    <property type="project" value="InterPro"/>
</dbReference>
<feature type="domain" description="HNH" evidence="2">
    <location>
        <begin position="25"/>
        <end position="73"/>
    </location>
</feature>